<accession>A0A5B1CK61</accession>
<evidence type="ECO:0000313" key="4">
    <source>
        <dbReference type="Proteomes" id="UP000322699"/>
    </source>
</evidence>
<dbReference type="EMBL" id="VRLW01000001">
    <property type="protein sequence ID" value="KAA1260691.1"/>
    <property type="molecule type" value="Genomic_DNA"/>
</dbReference>
<dbReference type="PANTHER" id="PTHR36539:SF2">
    <property type="entry name" value="ETHANOLAMINE UTILIZATION PROTEIN"/>
    <property type="match status" value="1"/>
</dbReference>
<dbReference type="RefSeq" id="WP_068262231.1">
    <property type="nucleotide sequence ID" value="NZ_LWSK01000033.1"/>
</dbReference>
<dbReference type="AlphaFoldDB" id="A0A5B1CK61"/>
<reference evidence="3 4" key="1">
    <citation type="submission" date="2019-08" db="EMBL/GenBank/DDBJ databases">
        <title>Deep-cultivation of Planctomycetes and their phenomic and genomic characterization uncovers novel biology.</title>
        <authorList>
            <person name="Wiegand S."/>
            <person name="Jogler M."/>
            <person name="Boedeker C."/>
            <person name="Pinto D."/>
            <person name="Vollmers J."/>
            <person name="Rivas-Marin E."/>
            <person name="Kohn T."/>
            <person name="Peeters S.H."/>
            <person name="Heuer A."/>
            <person name="Rast P."/>
            <person name="Oberbeckmann S."/>
            <person name="Bunk B."/>
            <person name="Jeske O."/>
            <person name="Meyerdierks A."/>
            <person name="Storesund J.E."/>
            <person name="Kallscheuer N."/>
            <person name="Luecker S."/>
            <person name="Lage O.M."/>
            <person name="Pohl T."/>
            <person name="Merkel B.J."/>
            <person name="Hornburger P."/>
            <person name="Mueller R.-W."/>
            <person name="Bruemmer F."/>
            <person name="Labrenz M."/>
            <person name="Spormann A.M."/>
            <person name="Op Den Camp H."/>
            <person name="Overmann J."/>
            <person name="Amann R."/>
            <person name="Jetten M.S.M."/>
            <person name="Mascher T."/>
            <person name="Medema M.H."/>
            <person name="Devos D.P."/>
            <person name="Kaster A.-K."/>
            <person name="Ovreas L."/>
            <person name="Rohde M."/>
            <person name="Galperin M.Y."/>
            <person name="Jogler C."/>
        </authorList>
    </citation>
    <scope>NUCLEOTIDE SEQUENCE [LARGE SCALE GENOMIC DNA]</scope>
    <source>
        <strain evidence="3 4">LF1</strain>
    </source>
</reference>
<dbReference type="InterPro" id="IPR036677">
    <property type="entry name" value="EutN_CcmL_sf"/>
</dbReference>
<dbReference type="PROSITE" id="PS51932">
    <property type="entry name" value="BMV"/>
    <property type="match status" value="1"/>
</dbReference>
<comment type="caution">
    <text evidence="3">The sequence shown here is derived from an EMBL/GenBank/DDBJ whole genome shotgun (WGS) entry which is preliminary data.</text>
</comment>
<dbReference type="OrthoDB" id="278421at2"/>
<dbReference type="PANTHER" id="PTHR36539">
    <property type="entry name" value="ETHANOLAMINE UTILIZATION PROTEIN EUTN"/>
    <property type="match status" value="1"/>
</dbReference>
<protein>
    <submittedName>
        <fullName evidence="3">Ethanolamine utilization protein EutN/carboxysome</fullName>
    </submittedName>
</protein>
<keyword evidence="4" id="KW-1185">Reference proteome</keyword>
<dbReference type="InterPro" id="IPR004992">
    <property type="entry name" value="EutN_CcmL"/>
</dbReference>
<dbReference type="SUPFAM" id="SSF159133">
    <property type="entry name" value="EutN/CcmL-like"/>
    <property type="match status" value="1"/>
</dbReference>
<evidence type="ECO:0000256" key="2">
    <source>
        <dbReference type="ARBA" id="ARBA00024446"/>
    </source>
</evidence>
<dbReference type="Pfam" id="PF03319">
    <property type="entry name" value="EutN_CcmL"/>
    <property type="match status" value="1"/>
</dbReference>
<sequence length="84" mass="8601">MQTANVIGNARATTKHSSLVGQRLVIAQPVGVEGGPDGPPLLILDSLGCRVGDQVMITSDGSAVDDITGVDNCPARWSVCGLID</sequence>
<evidence type="ECO:0000256" key="1">
    <source>
        <dbReference type="ARBA" id="ARBA00024322"/>
    </source>
</evidence>
<organism evidence="3 4">
    <name type="scientific">Rubripirellula obstinata</name>
    <dbReference type="NCBI Taxonomy" id="406547"/>
    <lineage>
        <taxon>Bacteria</taxon>
        <taxon>Pseudomonadati</taxon>
        <taxon>Planctomycetota</taxon>
        <taxon>Planctomycetia</taxon>
        <taxon>Pirellulales</taxon>
        <taxon>Pirellulaceae</taxon>
        <taxon>Rubripirellula</taxon>
    </lineage>
</organism>
<name>A0A5B1CK61_9BACT</name>
<keyword evidence="2" id="KW-1283">Bacterial microcompartment</keyword>
<dbReference type="Gene3D" id="2.40.50.220">
    <property type="entry name" value="EutN/Ccml"/>
    <property type="match status" value="1"/>
</dbReference>
<comment type="subcellular location">
    <subcellularLocation>
        <location evidence="1">Bacterial microcompartment</location>
    </subcellularLocation>
</comment>
<proteinExistence type="predicted"/>
<evidence type="ECO:0000313" key="3">
    <source>
        <dbReference type="EMBL" id="KAA1260691.1"/>
    </source>
</evidence>
<gene>
    <name evidence="3" type="ORF">LF1_32320</name>
</gene>
<dbReference type="Proteomes" id="UP000322699">
    <property type="component" value="Unassembled WGS sequence"/>
</dbReference>
<dbReference type="GO" id="GO:0031469">
    <property type="term" value="C:bacterial microcompartment"/>
    <property type="evidence" value="ECO:0007669"/>
    <property type="project" value="UniProtKB-SubCell"/>
</dbReference>